<gene>
    <name evidence="2" type="ORF">AGLY_002484</name>
</gene>
<protein>
    <submittedName>
        <fullName evidence="2">Uncharacterized protein</fullName>
    </submittedName>
</protein>
<accession>A0A6G0U0V8</accession>
<dbReference type="Proteomes" id="UP000475862">
    <property type="component" value="Unassembled WGS sequence"/>
</dbReference>
<evidence type="ECO:0000313" key="3">
    <source>
        <dbReference type="Proteomes" id="UP000475862"/>
    </source>
</evidence>
<evidence type="ECO:0000256" key="1">
    <source>
        <dbReference type="SAM" id="Phobius"/>
    </source>
</evidence>
<reference evidence="2 3" key="1">
    <citation type="submission" date="2019-08" db="EMBL/GenBank/DDBJ databases">
        <title>The genome of the soybean aphid Biotype 1, its phylome, world population structure and adaptation to the North American continent.</title>
        <authorList>
            <person name="Giordano R."/>
            <person name="Donthu R.K."/>
            <person name="Hernandez A.G."/>
            <person name="Wright C.L."/>
            <person name="Zimin A.V."/>
        </authorList>
    </citation>
    <scope>NUCLEOTIDE SEQUENCE [LARGE SCALE GENOMIC DNA]</scope>
    <source>
        <tissue evidence="2">Whole aphids</tissue>
    </source>
</reference>
<sequence>MITVTINCFDLYFVTLIFSLTRRSDVILSESSLLLAHKNLYMVPLVYSYFIAQYFMERNWILKNMLIIIACSVSIILQIILETEKVILHFIINDVEFFCQKNKNKCKWTSENKIKRNILVSIIVDSEQINDISSFIFEQNPLFIRQITMRMKLPYNLILIIMKSTKHIMNMCNMASSVLALRPLSIRNNGVRDLGSSMGTAL</sequence>
<evidence type="ECO:0000313" key="2">
    <source>
        <dbReference type="EMBL" id="KAE9542573.1"/>
    </source>
</evidence>
<comment type="caution">
    <text evidence="2">The sequence shown here is derived from an EMBL/GenBank/DDBJ whole genome shotgun (WGS) entry which is preliminary data.</text>
</comment>
<keyword evidence="1" id="KW-0812">Transmembrane</keyword>
<dbReference type="EMBL" id="VYZN01000009">
    <property type="protein sequence ID" value="KAE9542573.1"/>
    <property type="molecule type" value="Genomic_DNA"/>
</dbReference>
<organism evidence="2 3">
    <name type="scientific">Aphis glycines</name>
    <name type="common">Soybean aphid</name>
    <dbReference type="NCBI Taxonomy" id="307491"/>
    <lineage>
        <taxon>Eukaryota</taxon>
        <taxon>Metazoa</taxon>
        <taxon>Ecdysozoa</taxon>
        <taxon>Arthropoda</taxon>
        <taxon>Hexapoda</taxon>
        <taxon>Insecta</taxon>
        <taxon>Pterygota</taxon>
        <taxon>Neoptera</taxon>
        <taxon>Paraneoptera</taxon>
        <taxon>Hemiptera</taxon>
        <taxon>Sternorrhyncha</taxon>
        <taxon>Aphidomorpha</taxon>
        <taxon>Aphidoidea</taxon>
        <taxon>Aphididae</taxon>
        <taxon>Aphidini</taxon>
        <taxon>Aphis</taxon>
        <taxon>Aphis</taxon>
    </lineage>
</organism>
<dbReference type="OrthoDB" id="10623579at2759"/>
<proteinExistence type="predicted"/>
<keyword evidence="3" id="KW-1185">Reference proteome</keyword>
<name>A0A6G0U0V8_APHGL</name>
<keyword evidence="1" id="KW-0472">Membrane</keyword>
<feature type="transmembrane region" description="Helical" evidence="1">
    <location>
        <begin position="62"/>
        <end position="81"/>
    </location>
</feature>
<keyword evidence="1" id="KW-1133">Transmembrane helix</keyword>
<dbReference type="AlphaFoldDB" id="A0A6G0U0V8"/>